<feature type="transmembrane region" description="Helical" evidence="1">
    <location>
        <begin position="528"/>
        <end position="549"/>
    </location>
</feature>
<organism evidence="2 3">
    <name type="scientific">Parastrongyloides trichosuri</name>
    <name type="common">Possum-specific nematode worm</name>
    <dbReference type="NCBI Taxonomy" id="131310"/>
    <lineage>
        <taxon>Eukaryota</taxon>
        <taxon>Metazoa</taxon>
        <taxon>Ecdysozoa</taxon>
        <taxon>Nematoda</taxon>
        <taxon>Chromadorea</taxon>
        <taxon>Rhabditida</taxon>
        <taxon>Tylenchina</taxon>
        <taxon>Panagrolaimomorpha</taxon>
        <taxon>Strongyloidoidea</taxon>
        <taxon>Strongyloididae</taxon>
        <taxon>Parastrongyloides</taxon>
    </lineage>
</organism>
<keyword evidence="1" id="KW-0472">Membrane</keyword>
<protein>
    <submittedName>
        <fullName evidence="3">DNA translocase FtsK</fullName>
    </submittedName>
</protein>
<dbReference type="AlphaFoldDB" id="A0A0N4ZQI0"/>
<feature type="transmembrane region" description="Helical" evidence="1">
    <location>
        <begin position="242"/>
        <end position="263"/>
    </location>
</feature>
<keyword evidence="1" id="KW-0812">Transmembrane</keyword>
<name>A0A0N4ZQI0_PARTI</name>
<accession>A0A0N4ZQI0</accession>
<evidence type="ECO:0000256" key="1">
    <source>
        <dbReference type="SAM" id="Phobius"/>
    </source>
</evidence>
<keyword evidence="2" id="KW-1185">Reference proteome</keyword>
<dbReference type="WBParaSite" id="PTRK_0001077700.1">
    <property type="protein sequence ID" value="PTRK_0001077700.1"/>
    <property type="gene ID" value="PTRK_0001077700"/>
</dbReference>
<feature type="transmembrane region" description="Helical" evidence="1">
    <location>
        <begin position="307"/>
        <end position="330"/>
    </location>
</feature>
<evidence type="ECO:0000313" key="2">
    <source>
        <dbReference type="Proteomes" id="UP000038045"/>
    </source>
</evidence>
<feature type="transmembrane region" description="Helical" evidence="1">
    <location>
        <begin position="270"/>
        <end position="287"/>
    </location>
</feature>
<keyword evidence="1" id="KW-1133">Transmembrane helix</keyword>
<sequence>MFTPGVSNTGPPVPVNAKECIPPGVSNTGPPTQVNAKEGIPPGVSNTGPSAQVNAKECIPSKVPISGKEVNSIKNTDNGKSTNTEKQKIVERIKSKVFLVILSSSLFFASILTVIFGFLYLSSLASHALTCGYNIYKKLDASEGELKRYGVLALTLYSGYTTNDIGVLKENRKYAEEIYKKFVKSPYNFEMLCKKMIQATRTIQTKPEGNIHNYESLPPNELTMFSWMAPHGNGAYKGFSNLIIISSIVCSIFCLAIVLSTAFQQKCKPIVNLLFLVGGGISGLFKVRKPKSTSSLESYEVESETSLNIQKLILCAITIIFAVFSIIYGLKYHDQLELHSFKCGFFIYEKYKDSISSNINKIKFVELSLYDYDKQDSEYYEDKYKKKVEKSKESIDKALEEYGKNFDGAFYDNNCERSLFEAKLFFKNDKKIDEINPKKINSEAKNMFKKIGVRDSIYFQLYYYLVIISCPLIIVTALASMLFAFLPPVSMISCMICLTKNLSALALGFKISMLMCIVFNYDTFVKWGMVIAFSLHVGEAIFLCLISYFR</sequence>
<proteinExistence type="predicted"/>
<evidence type="ECO:0000313" key="3">
    <source>
        <dbReference type="WBParaSite" id="PTRK_0001077700.1"/>
    </source>
</evidence>
<feature type="transmembrane region" description="Helical" evidence="1">
    <location>
        <begin position="461"/>
        <end position="486"/>
    </location>
</feature>
<feature type="transmembrane region" description="Helical" evidence="1">
    <location>
        <begin position="97"/>
        <end position="120"/>
    </location>
</feature>
<reference evidence="3" key="1">
    <citation type="submission" date="2017-02" db="UniProtKB">
        <authorList>
            <consortium name="WormBaseParasite"/>
        </authorList>
    </citation>
    <scope>IDENTIFICATION</scope>
</reference>
<dbReference type="Proteomes" id="UP000038045">
    <property type="component" value="Unplaced"/>
</dbReference>